<keyword evidence="5 6" id="KW-0472">Membrane</keyword>
<keyword evidence="3 6" id="KW-0812">Transmembrane</keyword>
<evidence type="ECO:0000256" key="2">
    <source>
        <dbReference type="ARBA" id="ARBA00022475"/>
    </source>
</evidence>
<dbReference type="AlphaFoldDB" id="A0A1E5G442"/>
<keyword evidence="4 6" id="KW-1133">Transmembrane helix</keyword>
<feature type="domain" description="MrpA C-terminal/MbhD" evidence="7">
    <location>
        <begin position="10"/>
        <end position="74"/>
    </location>
</feature>
<dbReference type="RefSeq" id="WP_069642492.1">
    <property type="nucleotide sequence ID" value="NZ_MIJE01000003.1"/>
</dbReference>
<keyword evidence="2" id="KW-1003">Cell membrane</keyword>
<evidence type="ECO:0000313" key="9">
    <source>
        <dbReference type="Proteomes" id="UP000094296"/>
    </source>
</evidence>
<evidence type="ECO:0000313" key="8">
    <source>
        <dbReference type="EMBL" id="OEF97861.1"/>
    </source>
</evidence>
<dbReference type="EMBL" id="MIJE01000003">
    <property type="protein sequence ID" value="OEF97861.1"/>
    <property type="molecule type" value="Genomic_DNA"/>
</dbReference>
<feature type="transmembrane region" description="Helical" evidence="6">
    <location>
        <begin position="29"/>
        <end position="46"/>
    </location>
</feature>
<gene>
    <name evidence="8" type="ORF">BHF68_13620</name>
</gene>
<dbReference type="Proteomes" id="UP000094296">
    <property type="component" value="Unassembled WGS sequence"/>
</dbReference>
<comment type="caution">
    <text evidence="8">The sequence shown here is derived from an EMBL/GenBank/DDBJ whole genome shotgun (WGS) entry which is preliminary data.</text>
</comment>
<sequence length="79" mass="8950">MLYFEALLLILMLIVGYSALHVRDLYYSILLFVLFSVFAVLLYIILGAPDVALLEAVIGILFTIFFLAGIYKIGRWSES</sequence>
<dbReference type="InterPro" id="IPR025383">
    <property type="entry name" value="MrpA_C/MbhD"/>
</dbReference>
<evidence type="ECO:0000256" key="3">
    <source>
        <dbReference type="ARBA" id="ARBA00022692"/>
    </source>
</evidence>
<keyword evidence="9" id="KW-1185">Reference proteome</keyword>
<protein>
    <recommendedName>
        <fullName evidence="7">MrpA C-terminal/MbhD domain-containing protein</fullName>
    </recommendedName>
</protein>
<name>A0A1E5G442_9FIRM</name>
<dbReference type="STRING" id="766136.BHF68_13620"/>
<proteinExistence type="predicted"/>
<feature type="transmembrane region" description="Helical" evidence="6">
    <location>
        <begin position="52"/>
        <end position="71"/>
    </location>
</feature>
<dbReference type="OrthoDB" id="7875411at2"/>
<comment type="subcellular location">
    <subcellularLocation>
        <location evidence="1">Cell membrane</location>
        <topology evidence="1">Multi-pass membrane protein</topology>
    </subcellularLocation>
</comment>
<evidence type="ECO:0000256" key="4">
    <source>
        <dbReference type="ARBA" id="ARBA00022989"/>
    </source>
</evidence>
<dbReference type="GO" id="GO:0005886">
    <property type="term" value="C:plasma membrane"/>
    <property type="evidence" value="ECO:0007669"/>
    <property type="project" value="UniProtKB-SubCell"/>
</dbReference>
<reference evidence="8 9" key="1">
    <citation type="submission" date="2016-09" db="EMBL/GenBank/DDBJ databases">
        <title>Draft genome sequence for the type strain of Desulfuribacillus alkaliarsenatis AHT28, an obligately anaerobic, sulfidogenic bacterium isolated from Russian soda lake sediments.</title>
        <authorList>
            <person name="Abin C.A."/>
            <person name="Hollibaugh J.T."/>
        </authorList>
    </citation>
    <scope>NUCLEOTIDE SEQUENCE [LARGE SCALE GENOMIC DNA]</scope>
    <source>
        <strain evidence="8 9">AHT28</strain>
    </source>
</reference>
<organism evidence="8 9">
    <name type="scientific">Desulfuribacillus alkaliarsenatis</name>
    <dbReference type="NCBI Taxonomy" id="766136"/>
    <lineage>
        <taxon>Bacteria</taxon>
        <taxon>Bacillati</taxon>
        <taxon>Bacillota</taxon>
        <taxon>Desulfuribacillia</taxon>
        <taxon>Desulfuribacillales</taxon>
        <taxon>Desulfuribacillaceae</taxon>
        <taxon>Desulfuribacillus</taxon>
    </lineage>
</organism>
<evidence type="ECO:0000256" key="6">
    <source>
        <dbReference type="SAM" id="Phobius"/>
    </source>
</evidence>
<dbReference type="Pfam" id="PF13244">
    <property type="entry name" value="MbhD"/>
    <property type="match status" value="1"/>
</dbReference>
<feature type="transmembrane region" description="Helical" evidence="6">
    <location>
        <begin position="6"/>
        <end position="22"/>
    </location>
</feature>
<evidence type="ECO:0000256" key="5">
    <source>
        <dbReference type="ARBA" id="ARBA00023136"/>
    </source>
</evidence>
<evidence type="ECO:0000256" key="1">
    <source>
        <dbReference type="ARBA" id="ARBA00004651"/>
    </source>
</evidence>
<evidence type="ECO:0000259" key="7">
    <source>
        <dbReference type="Pfam" id="PF13244"/>
    </source>
</evidence>
<accession>A0A1E5G442</accession>